<dbReference type="AlphaFoldDB" id="A0A6C0AD06"/>
<dbReference type="InterPro" id="IPR011545">
    <property type="entry name" value="DEAD/DEAH_box_helicase_dom"/>
</dbReference>
<evidence type="ECO:0000259" key="5">
    <source>
        <dbReference type="PROSITE" id="PS51192"/>
    </source>
</evidence>
<dbReference type="GO" id="GO:0003676">
    <property type="term" value="F:nucleic acid binding"/>
    <property type="evidence" value="ECO:0007669"/>
    <property type="project" value="InterPro"/>
</dbReference>
<evidence type="ECO:0000256" key="1">
    <source>
        <dbReference type="ARBA" id="ARBA00022741"/>
    </source>
</evidence>
<keyword evidence="2" id="KW-0378">Hydrolase</keyword>
<dbReference type="PANTHER" id="PTHR45766:SF6">
    <property type="entry name" value="SWI_SNF-RELATED MATRIX-ASSOCIATED ACTIN-DEPENDENT REGULATOR OF CHROMATIN SUBFAMILY A-LIKE PROTEIN 1"/>
    <property type="match status" value="1"/>
</dbReference>
<evidence type="ECO:0008006" key="8">
    <source>
        <dbReference type="Google" id="ProtNLM"/>
    </source>
</evidence>
<dbReference type="PROSITE" id="PS51194">
    <property type="entry name" value="HELICASE_CTER"/>
    <property type="match status" value="1"/>
</dbReference>
<dbReference type="InterPro" id="IPR049730">
    <property type="entry name" value="SNF2/RAD54-like_C"/>
</dbReference>
<dbReference type="InterPro" id="IPR001650">
    <property type="entry name" value="Helicase_C-like"/>
</dbReference>
<evidence type="ECO:0000256" key="2">
    <source>
        <dbReference type="ARBA" id="ARBA00022801"/>
    </source>
</evidence>
<evidence type="ECO:0000259" key="6">
    <source>
        <dbReference type="PROSITE" id="PS51194"/>
    </source>
</evidence>
<protein>
    <recommendedName>
        <fullName evidence="8">Helicase</fullName>
    </recommendedName>
</protein>
<dbReference type="SMART" id="SM00490">
    <property type="entry name" value="HELICc"/>
    <property type="match status" value="1"/>
</dbReference>
<dbReference type="SMART" id="SM00487">
    <property type="entry name" value="DEXDc"/>
    <property type="match status" value="1"/>
</dbReference>
<dbReference type="GO" id="GO:0005524">
    <property type="term" value="F:ATP binding"/>
    <property type="evidence" value="ECO:0007669"/>
    <property type="project" value="UniProtKB-KW"/>
</dbReference>
<accession>A0A6C0AD06</accession>
<dbReference type="EMBL" id="MN740545">
    <property type="protein sequence ID" value="QHS77323.1"/>
    <property type="molecule type" value="Genomic_DNA"/>
</dbReference>
<feature type="coiled-coil region" evidence="4">
    <location>
        <begin position="254"/>
        <end position="281"/>
    </location>
</feature>
<dbReference type="InterPro" id="IPR014001">
    <property type="entry name" value="Helicase_ATP-bd"/>
</dbReference>
<dbReference type="InterPro" id="IPR027417">
    <property type="entry name" value="P-loop_NTPase"/>
</dbReference>
<proteinExistence type="predicted"/>
<dbReference type="GO" id="GO:0016787">
    <property type="term" value="F:hydrolase activity"/>
    <property type="evidence" value="ECO:0007669"/>
    <property type="project" value="UniProtKB-KW"/>
</dbReference>
<dbReference type="Pfam" id="PF00270">
    <property type="entry name" value="DEAD"/>
    <property type="match status" value="1"/>
</dbReference>
<dbReference type="SUPFAM" id="SSF52540">
    <property type="entry name" value="P-loop containing nucleoside triphosphate hydrolases"/>
    <property type="match status" value="2"/>
</dbReference>
<feature type="domain" description="Helicase ATP-binding" evidence="5">
    <location>
        <begin position="24"/>
        <end position="184"/>
    </location>
</feature>
<dbReference type="Pfam" id="PF00271">
    <property type="entry name" value="Helicase_C"/>
    <property type="match status" value="1"/>
</dbReference>
<dbReference type="PANTHER" id="PTHR45766">
    <property type="entry name" value="DNA ANNEALING HELICASE AND ENDONUCLEASE ZRANB3 FAMILY MEMBER"/>
    <property type="match status" value="1"/>
</dbReference>
<dbReference type="CDD" id="cd18793">
    <property type="entry name" value="SF2_C_SNF"/>
    <property type="match status" value="1"/>
</dbReference>
<reference evidence="7" key="1">
    <citation type="journal article" date="2020" name="Nature">
        <title>Giant virus diversity and host interactions through global metagenomics.</title>
        <authorList>
            <person name="Schulz F."/>
            <person name="Roux S."/>
            <person name="Paez-Espino D."/>
            <person name="Jungbluth S."/>
            <person name="Walsh D.A."/>
            <person name="Denef V.J."/>
            <person name="McMahon K.D."/>
            <person name="Konstantinidis K.T."/>
            <person name="Eloe-Fadrosh E.A."/>
            <person name="Kyrpides N.C."/>
            <person name="Woyke T."/>
        </authorList>
    </citation>
    <scope>NUCLEOTIDE SEQUENCE</scope>
    <source>
        <strain evidence="7">GVMAG-S-1004661-13</strain>
    </source>
</reference>
<evidence type="ECO:0000313" key="7">
    <source>
        <dbReference type="EMBL" id="QHS77323.1"/>
    </source>
</evidence>
<dbReference type="PROSITE" id="PS51192">
    <property type="entry name" value="HELICASE_ATP_BIND_1"/>
    <property type="match status" value="1"/>
</dbReference>
<evidence type="ECO:0000256" key="3">
    <source>
        <dbReference type="ARBA" id="ARBA00022840"/>
    </source>
</evidence>
<keyword evidence="4" id="KW-0175">Coiled coil</keyword>
<sequence length="475" mass="54822">MSFLDDNIKSKLYDYQINHTNRLIKILKTNNSVLDASDTGTGKTYCSVALCKQLNLQPFIICPKSVIYNWESVCASFGVKPLGVVNYETIKSGKYYVKDKREICPYLDVIIGEKLGLVDVNWKIPDNCVFIFDEVHKCSNMGTDNSILLYSATKTKKPMMLLSATIADKPWKFLLFTYVLKFIDPSQVEENNTGFKKYIKIMTNWIFKDKKPMVRIHHMLYPERASRIRIDDLGDAFPETQISADPYYVSDKRRVLIEIEYKKIAEELDKLRDQEKKDDNKSQNKKANFLVKMLRHHQKIEMLKVSLFIELTRDFLDNGFSVVIFVNFTQTLKTLAEQLDTNCLIYGEQTAQDRKKNIENFMNNKKKVIICNIKAGGVGVSLHDIKGDHPRVALLSPTWNSIDLVQALGRVHRAGGQSKSIQRIVYIAKTVEEKISLKVKKKLKYLNSINNGDLDLTNIDYSKEEQKYNMERFIS</sequence>
<organism evidence="7">
    <name type="scientific">viral metagenome</name>
    <dbReference type="NCBI Taxonomy" id="1070528"/>
    <lineage>
        <taxon>unclassified sequences</taxon>
        <taxon>metagenomes</taxon>
        <taxon>organismal metagenomes</taxon>
    </lineage>
</organism>
<name>A0A6C0AD06_9ZZZZ</name>
<dbReference type="GO" id="GO:0031297">
    <property type="term" value="P:replication fork processing"/>
    <property type="evidence" value="ECO:0007669"/>
    <property type="project" value="TreeGrafter"/>
</dbReference>
<evidence type="ECO:0000256" key="4">
    <source>
        <dbReference type="SAM" id="Coils"/>
    </source>
</evidence>
<keyword evidence="3" id="KW-0067">ATP-binding</keyword>
<dbReference type="Gene3D" id="3.40.50.300">
    <property type="entry name" value="P-loop containing nucleotide triphosphate hydrolases"/>
    <property type="match status" value="2"/>
</dbReference>
<feature type="domain" description="Helicase C-terminal" evidence="6">
    <location>
        <begin position="310"/>
        <end position="467"/>
    </location>
</feature>
<keyword evidence="1" id="KW-0547">Nucleotide-binding</keyword>
<dbReference type="GO" id="GO:0006281">
    <property type="term" value="P:DNA repair"/>
    <property type="evidence" value="ECO:0007669"/>
    <property type="project" value="TreeGrafter"/>
</dbReference>